<organism evidence="4 5">
    <name type="scientific">Cryptosporidium xiaoi</name>
    <dbReference type="NCBI Taxonomy" id="659607"/>
    <lineage>
        <taxon>Eukaryota</taxon>
        <taxon>Sar</taxon>
        <taxon>Alveolata</taxon>
        <taxon>Apicomplexa</taxon>
        <taxon>Conoidasida</taxon>
        <taxon>Coccidia</taxon>
        <taxon>Eucoccidiorida</taxon>
        <taxon>Eimeriorina</taxon>
        <taxon>Cryptosporidiidae</taxon>
        <taxon>Cryptosporidium</taxon>
    </lineage>
</organism>
<proteinExistence type="predicted"/>
<evidence type="ECO:0000313" key="4">
    <source>
        <dbReference type="EMBL" id="KAK6591072.1"/>
    </source>
</evidence>
<feature type="compositionally biased region" description="Polar residues" evidence="2">
    <location>
        <begin position="363"/>
        <end position="386"/>
    </location>
</feature>
<feature type="compositionally biased region" description="Basic and acidic residues" evidence="2">
    <location>
        <begin position="409"/>
        <end position="429"/>
    </location>
</feature>
<feature type="chain" id="PRO_5043698777" evidence="3">
    <location>
        <begin position="24"/>
        <end position="613"/>
    </location>
</feature>
<protein>
    <submittedName>
        <fullName evidence="4">Mucin like protein</fullName>
    </submittedName>
</protein>
<dbReference type="EMBL" id="JAWDEY010000002">
    <property type="protein sequence ID" value="KAK6591072.1"/>
    <property type="molecule type" value="Genomic_DNA"/>
</dbReference>
<keyword evidence="1" id="KW-0175">Coiled coil</keyword>
<dbReference type="Proteomes" id="UP001311799">
    <property type="component" value="Unassembled WGS sequence"/>
</dbReference>
<gene>
    <name evidence="4" type="ORF">RS030_111907</name>
</gene>
<feature type="region of interest" description="Disordered" evidence="2">
    <location>
        <begin position="314"/>
        <end position="339"/>
    </location>
</feature>
<comment type="caution">
    <text evidence="4">The sequence shown here is derived from an EMBL/GenBank/DDBJ whole genome shotgun (WGS) entry which is preliminary data.</text>
</comment>
<feature type="signal peptide" evidence="3">
    <location>
        <begin position="1"/>
        <end position="23"/>
    </location>
</feature>
<evidence type="ECO:0000256" key="2">
    <source>
        <dbReference type="SAM" id="MobiDB-lite"/>
    </source>
</evidence>
<keyword evidence="3" id="KW-0732">Signal</keyword>
<accession>A0AAV9Y3I3</accession>
<sequence length="613" mass="69343">MFGYIRKIATSLLFVLFFTFAFADEKVKLPLDGASDLCRHCTVTKGEKVEERLTDAFLLLRREKETLPGETVRTEPFSELPLPPVVGEVITNLTDVRELSPGVETVQYIVPEPKEVPEVKFYDTLSEDIEFPEDVTEEVEDDEEEEDEEELILTKLKLGGRMSILTRRSGNDIKFEGIDGATLSCDLIDNTVVKKTKLRGQNLLTDSCNQSEGGKEVSVDILRLNGDVTSLVNNTSSSKILSSIEDIVSSNNVSNFTNQTTGLPRKALVSDYSHNCELCSESGKCFFHRRSCYNLNKTPSTCSTSRVKDCIKERVNNDDNDDNNNDDDSDNDKKSLQKTKTDFSKSSLVGVNTTVTVENGETSIYSGNEGSEPKSVSDSIVQSTVQSKSSDSDKSQFVSDDDDDEEASEEKKMQGELDKIESSDTKQESDLKILMESMTSLVKMIKESKEEQVRTREELRKEREILARIALDLDNTKNVTHLYIQMTRLDMEIALAKQSIEQLKRDEEKNKATVELLVRYENQTGMELETISKFIKKSEVPSKKLLALFDKVSSRKETIQRMQIDVSKRLETIKNRIDQLSEYIEDLEKQKVDIKTIISKINDIEETINQSEQ</sequence>
<keyword evidence="5" id="KW-1185">Reference proteome</keyword>
<evidence type="ECO:0000313" key="5">
    <source>
        <dbReference type="Proteomes" id="UP001311799"/>
    </source>
</evidence>
<evidence type="ECO:0000256" key="3">
    <source>
        <dbReference type="SAM" id="SignalP"/>
    </source>
</evidence>
<feature type="coiled-coil region" evidence="1">
    <location>
        <begin position="442"/>
        <end position="523"/>
    </location>
</feature>
<name>A0AAV9Y3I3_9CRYT</name>
<feature type="compositionally biased region" description="Acidic residues" evidence="2">
    <location>
        <begin position="399"/>
        <end position="408"/>
    </location>
</feature>
<feature type="compositionally biased region" description="Acidic residues" evidence="2">
    <location>
        <begin position="318"/>
        <end position="330"/>
    </location>
</feature>
<feature type="coiled-coil region" evidence="1">
    <location>
        <begin position="570"/>
        <end position="597"/>
    </location>
</feature>
<feature type="region of interest" description="Disordered" evidence="2">
    <location>
        <begin position="360"/>
        <end position="429"/>
    </location>
</feature>
<reference evidence="4 5" key="1">
    <citation type="submission" date="2023-10" db="EMBL/GenBank/DDBJ databases">
        <title>Comparative genomics analysis reveals potential genetic determinants of host preference in Cryptosporidium xiaoi.</title>
        <authorList>
            <person name="Xiao L."/>
            <person name="Li J."/>
        </authorList>
    </citation>
    <scope>NUCLEOTIDE SEQUENCE [LARGE SCALE GENOMIC DNA]</scope>
    <source>
        <strain evidence="4 5">52996</strain>
    </source>
</reference>
<evidence type="ECO:0000256" key="1">
    <source>
        <dbReference type="SAM" id="Coils"/>
    </source>
</evidence>
<dbReference type="AlphaFoldDB" id="A0AAV9Y3I3"/>